<organism evidence="4 5">
    <name type="scientific">Trichobilharzia regenti</name>
    <name type="common">Nasal bird schistosome</name>
    <dbReference type="NCBI Taxonomy" id="157069"/>
    <lineage>
        <taxon>Eukaryota</taxon>
        <taxon>Metazoa</taxon>
        <taxon>Spiralia</taxon>
        <taxon>Lophotrochozoa</taxon>
        <taxon>Platyhelminthes</taxon>
        <taxon>Trematoda</taxon>
        <taxon>Digenea</taxon>
        <taxon>Strigeidida</taxon>
        <taxon>Schistosomatoidea</taxon>
        <taxon>Schistosomatidae</taxon>
        <taxon>Trichobilharzia</taxon>
    </lineage>
</organism>
<dbReference type="SUPFAM" id="SSF56574">
    <property type="entry name" value="Serpins"/>
    <property type="match status" value="1"/>
</dbReference>
<name>A0AA85KEI2_TRIRE</name>
<dbReference type="InterPro" id="IPR023796">
    <property type="entry name" value="Serpin_dom"/>
</dbReference>
<evidence type="ECO:0000313" key="5">
    <source>
        <dbReference type="WBParaSite" id="TREG1_97580.1"/>
    </source>
</evidence>
<dbReference type="InterPro" id="IPR042178">
    <property type="entry name" value="Serpin_sf_1"/>
</dbReference>
<dbReference type="InterPro" id="IPR000215">
    <property type="entry name" value="Serpin_fam"/>
</dbReference>
<evidence type="ECO:0000256" key="1">
    <source>
        <dbReference type="ARBA" id="ARBA00009500"/>
    </source>
</evidence>
<evidence type="ECO:0000313" key="4">
    <source>
        <dbReference type="Proteomes" id="UP000050795"/>
    </source>
</evidence>
<evidence type="ECO:0000256" key="2">
    <source>
        <dbReference type="RuleBase" id="RU000411"/>
    </source>
</evidence>
<dbReference type="Gene3D" id="2.30.39.10">
    <property type="entry name" value="Alpha-1-antitrypsin, domain 1"/>
    <property type="match status" value="1"/>
</dbReference>
<evidence type="ECO:0000259" key="3">
    <source>
        <dbReference type="SMART" id="SM00093"/>
    </source>
</evidence>
<dbReference type="PANTHER" id="PTHR11461:SF211">
    <property type="entry name" value="GH10112P-RELATED"/>
    <property type="match status" value="1"/>
</dbReference>
<dbReference type="GO" id="GO:0005615">
    <property type="term" value="C:extracellular space"/>
    <property type="evidence" value="ECO:0007669"/>
    <property type="project" value="InterPro"/>
</dbReference>
<protein>
    <recommendedName>
        <fullName evidence="3">Serpin domain-containing protein</fullName>
    </recommendedName>
</protein>
<dbReference type="AlphaFoldDB" id="A0AA85KEI2"/>
<dbReference type="WBParaSite" id="TREG1_97580.1">
    <property type="protein sequence ID" value="TREG1_97580.1"/>
    <property type="gene ID" value="TREG1_97580"/>
</dbReference>
<reference evidence="5" key="2">
    <citation type="submission" date="2023-11" db="UniProtKB">
        <authorList>
            <consortium name="WormBaseParasite"/>
        </authorList>
    </citation>
    <scope>IDENTIFICATION</scope>
</reference>
<keyword evidence="4" id="KW-1185">Reference proteome</keyword>
<dbReference type="GO" id="GO:0004867">
    <property type="term" value="F:serine-type endopeptidase inhibitor activity"/>
    <property type="evidence" value="ECO:0007669"/>
    <property type="project" value="InterPro"/>
</dbReference>
<dbReference type="Pfam" id="PF00079">
    <property type="entry name" value="Serpin"/>
    <property type="match status" value="1"/>
</dbReference>
<dbReference type="SMART" id="SM00093">
    <property type="entry name" value="SERPIN"/>
    <property type="match status" value="1"/>
</dbReference>
<proteinExistence type="inferred from homology"/>
<accession>A0AA85KEI2</accession>
<dbReference type="InterPro" id="IPR036186">
    <property type="entry name" value="Serpin_sf"/>
</dbReference>
<comment type="similarity">
    <text evidence="1 2">Belongs to the serpin family.</text>
</comment>
<reference evidence="4" key="1">
    <citation type="submission" date="2022-06" db="EMBL/GenBank/DDBJ databases">
        <authorList>
            <person name="Berger JAMES D."/>
            <person name="Berger JAMES D."/>
        </authorList>
    </citation>
    <scope>NUCLEOTIDE SEQUENCE [LARGE SCALE GENOMIC DNA]</scope>
</reference>
<sequence length="406" mass="45970">MHKPLRIIFEDTVFLMCIKIEVYDCDSGSALQSLSNRIIPTIEDGNYLTSPLGLFFTLCTLLGSGGAKSNTGLQIAKALHIQSNQLDQNDTSLEGCAEQATRLYSSVLNSLTKEVTEIDTDQRKVITVAHGIFIKENSRVGEEFQRQLVENFNLSVYKVNFADQNSTMKSINEWVENKTNSLIPTFFNTLKNVFHFKDVWEVPFMNDFTELATFEVSLQRQIQVNLMSNEEELDYGDFPSEGFQMISKPLKNTRFTFIAILPRIKWNIHSIYGFLNGSMSLEQYIKNLENNMVSLKLPRFSMESTSNLIEVLKSIGVTDLFSPDKADLSGITGEQNIYVTNFQQRNIIRVDEIGIAAGSVANTVMIPLSAARNPIEFHATHPFICFVYDRELKIPLFTAYVVEPSE</sequence>
<dbReference type="Gene3D" id="3.30.497.10">
    <property type="entry name" value="Antithrombin, subunit I, domain 2"/>
    <property type="match status" value="1"/>
</dbReference>
<feature type="domain" description="Serpin" evidence="3">
    <location>
        <begin position="32"/>
        <end position="404"/>
    </location>
</feature>
<dbReference type="InterPro" id="IPR042185">
    <property type="entry name" value="Serpin_sf_2"/>
</dbReference>
<dbReference type="Proteomes" id="UP000050795">
    <property type="component" value="Unassembled WGS sequence"/>
</dbReference>
<dbReference type="PANTHER" id="PTHR11461">
    <property type="entry name" value="SERINE PROTEASE INHIBITOR, SERPIN"/>
    <property type="match status" value="1"/>
</dbReference>